<feature type="region of interest" description="Disordered" evidence="1">
    <location>
        <begin position="1"/>
        <end position="38"/>
    </location>
</feature>
<dbReference type="OrthoDB" id="1456570at2"/>
<keyword evidence="4" id="KW-1185">Reference proteome</keyword>
<dbReference type="HOGENOM" id="CLU_888114_0_0_0"/>
<organism evidence="3 4">
    <name type="scientific">Phycisphaera mikurensis (strain NBRC 102666 / KCTC 22515 / FYK2301M01)</name>
    <dbReference type="NCBI Taxonomy" id="1142394"/>
    <lineage>
        <taxon>Bacteria</taxon>
        <taxon>Pseudomonadati</taxon>
        <taxon>Planctomycetota</taxon>
        <taxon>Phycisphaerae</taxon>
        <taxon>Phycisphaerales</taxon>
        <taxon>Phycisphaeraceae</taxon>
        <taxon>Phycisphaera</taxon>
    </lineage>
</organism>
<dbReference type="Proteomes" id="UP000007881">
    <property type="component" value="Chromosome"/>
</dbReference>
<dbReference type="EMBL" id="AP012338">
    <property type="protein sequence ID" value="BAM02935.1"/>
    <property type="molecule type" value="Genomic_DNA"/>
</dbReference>
<sequence length="313" mass="32804">MSTPPHEKPTAGPAAGTAPRPARSGGRATLAFPASPPVRLDGDGRIDADLPCPRCGYLLRGRKPGTACPECGREIDVEAQADPLAAGPPAFRGAVLGGARRLSVGMALLPLGVYPGLAVATAGVWSLTTKPPGPPEPWLQRNGRLFARWFTALGLPAMVAAVAWSAWTLASRRGVGGSWTLQDTALCGTHALFFIGLMFAWRHLYDLAARADAPAAALSLRKLWRGYFRALVAVAAIGLAVNAADRLDLLFRIGPRWRGLVAPATALLLLALAVGLWAWTFARARAFRAALEAALAAPRTAGPRGLQPPRSAG</sequence>
<accession>I0ICE7</accession>
<name>I0ICE7_PHYMF</name>
<keyword evidence="2" id="KW-0472">Membrane</keyword>
<evidence type="ECO:0000256" key="1">
    <source>
        <dbReference type="SAM" id="MobiDB-lite"/>
    </source>
</evidence>
<reference evidence="3 4" key="1">
    <citation type="submission" date="2012-02" db="EMBL/GenBank/DDBJ databases">
        <title>Complete genome sequence of Phycisphaera mikurensis NBRC 102666.</title>
        <authorList>
            <person name="Ankai A."/>
            <person name="Hosoyama A."/>
            <person name="Terui Y."/>
            <person name="Sekine M."/>
            <person name="Fukai R."/>
            <person name="Kato Y."/>
            <person name="Nakamura S."/>
            <person name="Yamada-Narita S."/>
            <person name="Kawakoshi A."/>
            <person name="Fukunaga Y."/>
            <person name="Yamazaki S."/>
            <person name="Fujita N."/>
        </authorList>
    </citation>
    <scope>NUCLEOTIDE SEQUENCE [LARGE SCALE GENOMIC DNA]</scope>
    <source>
        <strain evidence="4">NBRC 102666 / KCTC 22515 / FYK2301M01</strain>
    </source>
</reference>
<protein>
    <submittedName>
        <fullName evidence="3">Uncharacterized protein</fullName>
    </submittedName>
</protein>
<feature type="transmembrane region" description="Helical" evidence="2">
    <location>
        <begin position="179"/>
        <end position="201"/>
    </location>
</feature>
<feature type="transmembrane region" description="Helical" evidence="2">
    <location>
        <begin position="227"/>
        <end position="245"/>
    </location>
</feature>
<keyword evidence="2" id="KW-1133">Transmembrane helix</keyword>
<evidence type="ECO:0000313" key="4">
    <source>
        <dbReference type="Proteomes" id="UP000007881"/>
    </source>
</evidence>
<dbReference type="AlphaFoldDB" id="I0ICE7"/>
<feature type="transmembrane region" description="Helical" evidence="2">
    <location>
        <begin position="102"/>
        <end position="125"/>
    </location>
</feature>
<dbReference type="KEGG" id="phm:PSMK_07760"/>
<gene>
    <name evidence="3" type="ordered locus">PSMK_07760</name>
</gene>
<evidence type="ECO:0000256" key="2">
    <source>
        <dbReference type="SAM" id="Phobius"/>
    </source>
</evidence>
<keyword evidence="2" id="KW-0812">Transmembrane</keyword>
<feature type="compositionally biased region" description="Low complexity" evidence="1">
    <location>
        <begin position="10"/>
        <end position="29"/>
    </location>
</feature>
<evidence type="ECO:0000313" key="3">
    <source>
        <dbReference type="EMBL" id="BAM02935.1"/>
    </source>
</evidence>
<feature type="transmembrane region" description="Helical" evidence="2">
    <location>
        <begin position="257"/>
        <end position="279"/>
    </location>
</feature>
<feature type="transmembrane region" description="Helical" evidence="2">
    <location>
        <begin position="145"/>
        <end position="167"/>
    </location>
</feature>
<dbReference type="RefSeq" id="WP_014436155.1">
    <property type="nucleotide sequence ID" value="NC_017080.1"/>
</dbReference>
<proteinExistence type="predicted"/>